<dbReference type="STRING" id="686832.A0A0C2XSM9"/>
<feature type="region of interest" description="Disordered" evidence="1">
    <location>
        <begin position="59"/>
        <end position="95"/>
    </location>
</feature>
<organism evidence="2 3">
    <name type="scientific">Hebeloma cylindrosporum</name>
    <dbReference type="NCBI Taxonomy" id="76867"/>
    <lineage>
        <taxon>Eukaryota</taxon>
        <taxon>Fungi</taxon>
        <taxon>Dikarya</taxon>
        <taxon>Basidiomycota</taxon>
        <taxon>Agaricomycotina</taxon>
        <taxon>Agaricomycetes</taxon>
        <taxon>Agaricomycetidae</taxon>
        <taxon>Agaricales</taxon>
        <taxon>Agaricineae</taxon>
        <taxon>Hymenogastraceae</taxon>
        <taxon>Hebeloma</taxon>
    </lineage>
</organism>
<feature type="compositionally biased region" description="Basic and acidic residues" evidence="1">
    <location>
        <begin position="534"/>
        <end position="555"/>
    </location>
</feature>
<evidence type="ECO:0000256" key="1">
    <source>
        <dbReference type="SAM" id="MobiDB-lite"/>
    </source>
</evidence>
<accession>A0A0C2XSM9</accession>
<reference evidence="3" key="2">
    <citation type="submission" date="2015-01" db="EMBL/GenBank/DDBJ databases">
        <title>Evolutionary Origins and Diversification of the Mycorrhizal Mutualists.</title>
        <authorList>
            <consortium name="DOE Joint Genome Institute"/>
            <consortium name="Mycorrhizal Genomics Consortium"/>
            <person name="Kohler A."/>
            <person name="Kuo A."/>
            <person name="Nagy L.G."/>
            <person name="Floudas D."/>
            <person name="Copeland A."/>
            <person name="Barry K.W."/>
            <person name="Cichocki N."/>
            <person name="Veneault-Fourrey C."/>
            <person name="LaButti K."/>
            <person name="Lindquist E.A."/>
            <person name="Lipzen A."/>
            <person name="Lundell T."/>
            <person name="Morin E."/>
            <person name="Murat C."/>
            <person name="Riley R."/>
            <person name="Ohm R."/>
            <person name="Sun H."/>
            <person name="Tunlid A."/>
            <person name="Henrissat B."/>
            <person name="Grigoriev I.V."/>
            <person name="Hibbett D.S."/>
            <person name="Martin F."/>
        </authorList>
    </citation>
    <scope>NUCLEOTIDE SEQUENCE [LARGE SCALE GENOMIC DNA]</scope>
    <source>
        <strain evidence="3">h7</strain>
    </source>
</reference>
<feature type="compositionally biased region" description="Polar residues" evidence="1">
    <location>
        <begin position="76"/>
        <end position="85"/>
    </location>
</feature>
<keyword evidence="3" id="KW-1185">Reference proteome</keyword>
<feature type="region of interest" description="Disordered" evidence="1">
    <location>
        <begin position="534"/>
        <end position="572"/>
    </location>
</feature>
<proteinExistence type="predicted"/>
<evidence type="ECO:0000313" key="2">
    <source>
        <dbReference type="EMBL" id="KIM40703.1"/>
    </source>
</evidence>
<dbReference type="Proteomes" id="UP000053424">
    <property type="component" value="Unassembled WGS sequence"/>
</dbReference>
<feature type="region of interest" description="Disordered" evidence="1">
    <location>
        <begin position="1"/>
        <end position="29"/>
    </location>
</feature>
<gene>
    <name evidence="2" type="ORF">M413DRAFT_28483</name>
</gene>
<dbReference type="HOGENOM" id="CLU_496994_0_0_1"/>
<protein>
    <submittedName>
        <fullName evidence="2">Uncharacterized protein</fullName>
    </submittedName>
</protein>
<reference evidence="2 3" key="1">
    <citation type="submission" date="2014-04" db="EMBL/GenBank/DDBJ databases">
        <authorList>
            <consortium name="DOE Joint Genome Institute"/>
            <person name="Kuo A."/>
            <person name="Gay G."/>
            <person name="Dore J."/>
            <person name="Kohler A."/>
            <person name="Nagy L.G."/>
            <person name="Floudas D."/>
            <person name="Copeland A."/>
            <person name="Barry K.W."/>
            <person name="Cichocki N."/>
            <person name="Veneault-Fourrey C."/>
            <person name="LaButti K."/>
            <person name="Lindquist E.A."/>
            <person name="Lipzen A."/>
            <person name="Lundell T."/>
            <person name="Morin E."/>
            <person name="Murat C."/>
            <person name="Sun H."/>
            <person name="Tunlid A."/>
            <person name="Henrissat B."/>
            <person name="Grigoriev I.V."/>
            <person name="Hibbett D.S."/>
            <person name="Martin F."/>
            <person name="Nordberg H.P."/>
            <person name="Cantor M.N."/>
            <person name="Hua S.X."/>
        </authorList>
    </citation>
    <scope>NUCLEOTIDE SEQUENCE [LARGE SCALE GENOMIC DNA]</scope>
    <source>
        <strain evidence="3">h7</strain>
    </source>
</reference>
<sequence>MDDHDISNEETRSWNSALPERNKGRPGPGILSAVFAEELHDSDHSLFSVKVTVPLRAVPQSPPVPDSDHAAVLDTPPSSNLQSSLDHCPPTKEEVRTSIPHPNAYYCPEDNGWVILSWNTSSVAPPLARSYIASGNPPLPDQSRRRQVSRLNTAIRRDGWASVETVKQKMTDLTIRDEADTPGDYDVESAEEEGELLDLYVCCQCSFYCVVSAVIPGVVPRRHLEELVRDRTRNRSAGTSAEQAVASANKALLVAVENKLWKGNNRWIKLFSTGFQTNVGWNANIKRIFELLGFVEVVTKAGDRCLKPPLTDPTFPAGKQNRRQLLRAWLEIASWRTNFKRINGINLQYTFYHMRPYVQLDSASETYQKAIGAHRDQIYSRGLSESMLVHTNRSLEVAWRGLGLTPTTYSADLLGFSFLAQCRCDPARTPQYFTYLTAIVKELQESGGCPPQLEELLAMEESRGRFTSEDLATAATILGFGVDVVLDVGYGEYAEDQLVEDAWVEKRSWCGVEHGPAGTRGLIDGARTISAESRDSVELRKTPENDKEVPYHREYAISPPTTPQPQEQVTSLPDSGWPTYIPFPTANPWPPLTEQGPQQHLATQPSPMLRFIQDEQGMLIAVYQPEVLAQYLASSG</sequence>
<dbReference type="OrthoDB" id="3039177at2759"/>
<evidence type="ECO:0000313" key="3">
    <source>
        <dbReference type="Proteomes" id="UP000053424"/>
    </source>
</evidence>
<feature type="compositionally biased region" description="Basic and acidic residues" evidence="1">
    <location>
        <begin position="1"/>
        <end position="12"/>
    </location>
</feature>
<name>A0A0C2XSM9_HEBCY</name>
<dbReference type="EMBL" id="KN831782">
    <property type="protein sequence ID" value="KIM40703.1"/>
    <property type="molecule type" value="Genomic_DNA"/>
</dbReference>
<dbReference type="AlphaFoldDB" id="A0A0C2XSM9"/>